<evidence type="ECO:0000313" key="1">
    <source>
        <dbReference type="EMBL" id="NOV51366.1"/>
    </source>
</evidence>
<proteinExistence type="predicted"/>
<sequence>MIVALSSAGAFLLGATCTGGIILYKLKRGGLDFYTKRRVRVPSSPHYLTPPPTKQNSYVSVPLREMSVKRQSSFSGRTNTLQKSNNIANNQCTTPKLYPKAICSEINATLKRGHTSGDNVMNNRDQDKFY</sequence>
<dbReference type="EMBL" id="GIIL01007640">
    <property type="protein sequence ID" value="NOV51366.1"/>
    <property type="molecule type" value="Transcribed_RNA"/>
</dbReference>
<protein>
    <submittedName>
        <fullName evidence="1">Putative secreted protein</fullName>
    </submittedName>
</protein>
<accession>A0A6M2DYE7</accession>
<reference evidence="1" key="1">
    <citation type="submission" date="2020-03" db="EMBL/GenBank/DDBJ databases">
        <title>Transcriptomic Profiling of the Digestive Tract of the Rat Flea, Xenopsylla cheopis, Following Blood Feeding and Infection with Yersinia pestis.</title>
        <authorList>
            <person name="Bland D.M."/>
            <person name="Martens C.A."/>
            <person name="Virtaneva K."/>
            <person name="Kanakabandi K."/>
            <person name="Long D."/>
            <person name="Rosenke R."/>
            <person name="Saturday G.A."/>
            <person name="Hoyt F.H."/>
            <person name="Bruno D.P."/>
            <person name="Ribeiro J.M.C."/>
            <person name="Hinnebusch J."/>
        </authorList>
    </citation>
    <scope>NUCLEOTIDE SEQUENCE</scope>
</reference>
<name>A0A6M2DYE7_XENCH</name>
<organism evidence="1">
    <name type="scientific">Xenopsylla cheopis</name>
    <name type="common">Oriental rat flea</name>
    <name type="synonym">Pulex cheopis</name>
    <dbReference type="NCBI Taxonomy" id="163159"/>
    <lineage>
        <taxon>Eukaryota</taxon>
        <taxon>Metazoa</taxon>
        <taxon>Ecdysozoa</taxon>
        <taxon>Arthropoda</taxon>
        <taxon>Hexapoda</taxon>
        <taxon>Insecta</taxon>
        <taxon>Pterygota</taxon>
        <taxon>Neoptera</taxon>
        <taxon>Endopterygota</taxon>
        <taxon>Siphonaptera</taxon>
        <taxon>Pulicidae</taxon>
        <taxon>Xenopsyllinae</taxon>
        <taxon>Xenopsylla</taxon>
    </lineage>
</organism>
<dbReference type="AlphaFoldDB" id="A0A6M2DYE7"/>